<sequence>MAFRSSIAFHLAYDGPTVKTDGAEGTADGKHAAIENEGGGREEKDAVDSTTDRSLTTETRLQDGLEAVDGDDSSHPTIAGASILSKNHSLLTTESTAQKPPIKIAEEGADPVIEDVQSTGAEQEQDKEQGDVSSSKRESQSMEARSEETTEDDPTTNRLQTSTNQDDDQTDLPDEVTGDKSTPDPDIEDASTNNKSIDIDIDIDITAGETKKADLEATNPEALDEVKAQRPINDGEIGTPKDGEDDGADSVLESTKKEGAATSAATEDVLIDAENSNSEVETDQETSPETKDATGNGAETVFPIKDNLEDKPKDKEKEHEGVNDNVFEGSEITATPGDARNIHNNDLPIQNLQSDSKNPDDGKPPDAARDEVTESLGDDAGDDADYSKSKTVSSGGPNQHNVSSKTATDQSDLEETIENSKDKTTAGMNGIEDAQSGTIDIDEKNTESSHTDNVMDEELLSWMTTSTETNIDDQLGNAGGSPPGKSDGDKVSVIDEELMSWMTTPNQDKVEDKSASPVPTPFSGSNGDKSSAVDDEQLMSWMTTPNQEKEIEDDDSADRNGGNLLGEQIVSALDTAEIDVVGAEGDEVIAPETLADIMLENIEKDAIKTNKVGRSLFGANSLYSIGGETSISNTELEPPDDAFTDDLLRDIANSKHLEAEDDSVEQTIGEEMVLVADSILNILLPDGEGEPEAIPEDAPSESTGSAEKGDNGSDGPSTSHRFELKPDGSGGSGLFY</sequence>
<feature type="compositionally biased region" description="Basic and acidic residues" evidence="1">
    <location>
        <begin position="27"/>
        <end position="51"/>
    </location>
</feature>
<organism evidence="2 3">
    <name type="scientific">Pseudo-nitzschia multistriata</name>
    <dbReference type="NCBI Taxonomy" id="183589"/>
    <lineage>
        <taxon>Eukaryota</taxon>
        <taxon>Sar</taxon>
        <taxon>Stramenopiles</taxon>
        <taxon>Ochrophyta</taxon>
        <taxon>Bacillariophyta</taxon>
        <taxon>Bacillariophyceae</taxon>
        <taxon>Bacillariophycidae</taxon>
        <taxon>Bacillariales</taxon>
        <taxon>Bacillariaceae</taxon>
        <taxon>Pseudo-nitzschia</taxon>
    </lineage>
</organism>
<dbReference type="EMBL" id="CAACVS010000175">
    <property type="protein sequence ID" value="VEU38585.1"/>
    <property type="molecule type" value="Genomic_DNA"/>
</dbReference>
<accession>A0A448Z951</accession>
<dbReference type="Proteomes" id="UP000291116">
    <property type="component" value="Unassembled WGS sequence"/>
</dbReference>
<feature type="compositionally biased region" description="Polar residues" evidence="1">
    <location>
        <begin position="389"/>
        <end position="410"/>
    </location>
</feature>
<name>A0A448Z951_9STRA</name>
<keyword evidence="3" id="KW-1185">Reference proteome</keyword>
<evidence type="ECO:0000256" key="1">
    <source>
        <dbReference type="SAM" id="MobiDB-lite"/>
    </source>
</evidence>
<evidence type="ECO:0000313" key="2">
    <source>
        <dbReference type="EMBL" id="VEU38585.1"/>
    </source>
</evidence>
<evidence type="ECO:0000313" key="3">
    <source>
        <dbReference type="Proteomes" id="UP000291116"/>
    </source>
</evidence>
<protein>
    <submittedName>
        <fullName evidence="2">Uncharacterized protein</fullName>
    </submittedName>
</protein>
<feature type="compositionally biased region" description="Basic and acidic residues" evidence="1">
    <location>
        <begin position="441"/>
        <end position="450"/>
    </location>
</feature>
<feature type="region of interest" description="Disordered" evidence="1">
    <location>
        <begin position="685"/>
        <end position="736"/>
    </location>
</feature>
<proteinExistence type="predicted"/>
<feature type="compositionally biased region" description="Polar residues" evidence="1">
    <location>
        <begin position="342"/>
        <end position="356"/>
    </location>
</feature>
<reference evidence="2 3" key="1">
    <citation type="submission" date="2019-01" db="EMBL/GenBank/DDBJ databases">
        <authorList>
            <person name="Ferrante I. M."/>
        </authorList>
    </citation>
    <scope>NUCLEOTIDE SEQUENCE [LARGE SCALE GENOMIC DNA]</scope>
    <source>
        <strain evidence="2 3">B856</strain>
    </source>
</reference>
<feature type="compositionally biased region" description="Polar residues" evidence="1">
    <location>
        <begin position="84"/>
        <end position="98"/>
    </location>
</feature>
<gene>
    <name evidence="2" type="ORF">PSNMU_V1.4_AUG-EV-PASAV3_0054080</name>
</gene>
<feature type="compositionally biased region" description="Acidic residues" evidence="1">
    <location>
        <begin position="165"/>
        <end position="176"/>
    </location>
</feature>
<dbReference type="AlphaFoldDB" id="A0A448Z951"/>
<feature type="region of interest" description="Disordered" evidence="1">
    <location>
        <begin position="16"/>
        <end position="537"/>
    </location>
</feature>
<feature type="compositionally biased region" description="Basic and acidic residues" evidence="1">
    <location>
        <begin position="124"/>
        <end position="148"/>
    </location>
</feature>
<feature type="compositionally biased region" description="Basic and acidic residues" evidence="1">
    <location>
        <begin position="357"/>
        <end position="372"/>
    </location>
</feature>
<feature type="compositionally biased region" description="Acidic residues" evidence="1">
    <location>
        <begin position="687"/>
        <end position="699"/>
    </location>
</feature>
<feature type="compositionally biased region" description="Basic and acidic residues" evidence="1">
    <location>
        <begin position="306"/>
        <end position="322"/>
    </location>
</feature>